<feature type="chain" id="PRO_5030097780" evidence="1">
    <location>
        <begin position="26"/>
        <end position="332"/>
    </location>
</feature>
<dbReference type="Gene3D" id="2.60.40.2620">
    <property type="entry name" value="Fimbrillin-like"/>
    <property type="match status" value="1"/>
</dbReference>
<protein>
    <submittedName>
        <fullName evidence="2">Fimbrillin family protein</fullName>
    </submittedName>
</protein>
<dbReference type="CDD" id="cd13120">
    <property type="entry name" value="BF2867_like_N"/>
    <property type="match status" value="1"/>
</dbReference>
<dbReference type="EMBL" id="WDER01000024">
    <property type="protein sequence ID" value="KAB6082994.1"/>
    <property type="molecule type" value="Genomic_DNA"/>
</dbReference>
<evidence type="ECO:0000256" key="1">
    <source>
        <dbReference type="SAM" id="SignalP"/>
    </source>
</evidence>
<dbReference type="AlphaFoldDB" id="A0A4Q5DQF4"/>
<organism evidence="2 3">
    <name type="scientific">Bacteroides xylanisolvens</name>
    <dbReference type="NCBI Taxonomy" id="371601"/>
    <lineage>
        <taxon>Bacteria</taxon>
        <taxon>Pseudomonadati</taxon>
        <taxon>Bacteroidota</taxon>
        <taxon>Bacteroidia</taxon>
        <taxon>Bacteroidales</taxon>
        <taxon>Bacteroidaceae</taxon>
        <taxon>Bacteroides</taxon>
    </lineage>
</organism>
<evidence type="ECO:0000313" key="2">
    <source>
        <dbReference type="EMBL" id="KAB6082994.1"/>
    </source>
</evidence>
<feature type="signal peptide" evidence="1">
    <location>
        <begin position="1"/>
        <end position="25"/>
    </location>
</feature>
<reference evidence="2 3" key="1">
    <citation type="journal article" date="2019" name="Nat. Med.">
        <title>A library of human gut bacterial isolates paired with longitudinal multiomics data enables mechanistic microbiome research.</title>
        <authorList>
            <person name="Poyet M."/>
            <person name="Groussin M."/>
            <person name="Gibbons S.M."/>
            <person name="Avila-Pacheco J."/>
            <person name="Jiang X."/>
            <person name="Kearney S.M."/>
            <person name="Perrotta A.R."/>
            <person name="Berdy B."/>
            <person name="Zhao S."/>
            <person name="Lieberman T.D."/>
            <person name="Swanson P.K."/>
            <person name="Smith M."/>
            <person name="Roesemann S."/>
            <person name="Alexander J.E."/>
            <person name="Rich S.A."/>
            <person name="Livny J."/>
            <person name="Vlamakis H."/>
            <person name="Clish C."/>
            <person name="Bullock K."/>
            <person name="Deik A."/>
            <person name="Scott J."/>
            <person name="Pierce K.A."/>
            <person name="Xavier R.J."/>
            <person name="Alm E.J."/>
        </authorList>
    </citation>
    <scope>NUCLEOTIDE SEQUENCE [LARGE SCALE GENOMIC DNA]</scope>
    <source>
        <strain evidence="2 3">BIOML-A73</strain>
    </source>
</reference>
<keyword evidence="1" id="KW-0732">Signal</keyword>
<dbReference type="Proteomes" id="UP000474077">
    <property type="component" value="Unassembled WGS sequence"/>
</dbReference>
<name>A0A4Q5DQF4_9BACE</name>
<evidence type="ECO:0000313" key="3">
    <source>
        <dbReference type="Proteomes" id="UP000474077"/>
    </source>
</evidence>
<sequence length="332" mass="35225">MMRYMNRRKNTLGILPLLAAALLSAASCTESMEQDMETAGDSGAIRFSLPTLTRSAIGSEDDLNTDGQSFSVWGCYRHTDGTGSDVQIFDNTTVAYGSGSGWTYEGGLQYWHSGNTYDFYALYPSTETLGDAVSSVACTDGTFTVNGFDATKGLDLMTAEKTGISVMAGQTEPPGPVALKFQHLLARVTFAARSEGGNATVHSISLEGLDVKGDYDSGKEPLWSNTTEGTVSVEKETSVTPAGDADVSGDLLLIPQSLTDGVKLTVTYDTDAEKGKTASYTLPATTVSMWTAANHYRYSFTLTGGGYIVFDPPTVNAWSDAIGGNVTIDVTQ</sequence>
<comment type="caution">
    <text evidence="2">The sequence shown here is derived from an EMBL/GenBank/DDBJ whole genome shotgun (WGS) entry which is preliminary data.</text>
</comment>
<dbReference type="InterPro" id="IPR042278">
    <property type="entry name" value="Mfa-like_1_N"/>
</dbReference>
<gene>
    <name evidence="2" type="ORF">GA560_10805</name>
</gene>
<dbReference type="PROSITE" id="PS51257">
    <property type="entry name" value="PROKAR_LIPOPROTEIN"/>
    <property type="match status" value="1"/>
</dbReference>
<dbReference type="InterPro" id="IPR025049">
    <property type="entry name" value="Mfa-like_1"/>
</dbReference>
<dbReference type="CDD" id="cd13121">
    <property type="entry name" value="BF2867_like_C"/>
    <property type="match status" value="1"/>
</dbReference>
<dbReference type="Pfam" id="PF13149">
    <property type="entry name" value="Mfa_like_1"/>
    <property type="match status" value="1"/>
</dbReference>
<dbReference type="Gene3D" id="2.60.40.2630">
    <property type="match status" value="1"/>
</dbReference>
<proteinExistence type="predicted"/>
<accession>A0A4Q5DQF4</accession>